<proteinExistence type="predicted"/>
<dbReference type="Pfam" id="PF09719">
    <property type="entry name" value="C_GCAxxG_C_C"/>
    <property type="match status" value="1"/>
</dbReference>
<evidence type="ECO:0000313" key="2">
    <source>
        <dbReference type="Proteomes" id="UP000176992"/>
    </source>
</evidence>
<evidence type="ECO:0008006" key="3">
    <source>
        <dbReference type="Google" id="ProtNLM"/>
    </source>
</evidence>
<dbReference type="EMBL" id="MFIV01000168">
    <property type="protein sequence ID" value="OGF98111.1"/>
    <property type="molecule type" value="Genomic_DNA"/>
</dbReference>
<comment type="caution">
    <text evidence="1">The sequence shown here is derived from an EMBL/GenBank/DDBJ whole genome shotgun (WGS) entry which is preliminary data.</text>
</comment>
<gene>
    <name evidence="1" type="ORF">A2Z86_10900</name>
</gene>
<accession>A0A1F5YE35</accession>
<dbReference type="AlphaFoldDB" id="A0A1F5YE35"/>
<sequence length="148" mass="15487">MPSKAVQAESAFRGGLNCAQAILSTYGPDYGLDRGQALCLAMGLGGGFGRQGEVCGAVSGACLVLGLKLGGTGDPAEKKTKEETYRLVEAFNARFRAAHGSLLCRDLLGLELCKPADLEKARQQGLFASLCPGLVRDAARLLEELIEG</sequence>
<name>A0A1F5YE35_9BACT</name>
<protein>
    <recommendedName>
        <fullName evidence="3">C_GCAxxG_C_C family protein</fullName>
    </recommendedName>
</protein>
<organism evidence="1 2">
    <name type="scientific">Candidatus Glassbacteria bacterium GWA2_58_10</name>
    <dbReference type="NCBI Taxonomy" id="1817865"/>
    <lineage>
        <taxon>Bacteria</taxon>
        <taxon>Candidatus Glassiibacteriota</taxon>
    </lineage>
</organism>
<dbReference type="InterPro" id="IPR010181">
    <property type="entry name" value="CGCAxxGCC_motif"/>
</dbReference>
<reference evidence="1 2" key="1">
    <citation type="journal article" date="2016" name="Nat. Commun.">
        <title>Thousands of microbial genomes shed light on interconnected biogeochemical processes in an aquifer system.</title>
        <authorList>
            <person name="Anantharaman K."/>
            <person name="Brown C.T."/>
            <person name="Hug L.A."/>
            <person name="Sharon I."/>
            <person name="Castelle C.J."/>
            <person name="Probst A.J."/>
            <person name="Thomas B.C."/>
            <person name="Singh A."/>
            <person name="Wilkins M.J."/>
            <person name="Karaoz U."/>
            <person name="Brodie E.L."/>
            <person name="Williams K.H."/>
            <person name="Hubbard S.S."/>
            <person name="Banfield J.F."/>
        </authorList>
    </citation>
    <scope>NUCLEOTIDE SEQUENCE [LARGE SCALE GENOMIC DNA]</scope>
</reference>
<dbReference type="NCBIfam" id="TIGR01909">
    <property type="entry name" value="C_GCAxxG_C_C"/>
    <property type="match status" value="1"/>
</dbReference>
<dbReference type="Proteomes" id="UP000176992">
    <property type="component" value="Unassembled WGS sequence"/>
</dbReference>
<evidence type="ECO:0000313" key="1">
    <source>
        <dbReference type="EMBL" id="OGF98111.1"/>
    </source>
</evidence>